<feature type="domain" description="Alcohol dehydrogenase iron-type/glycerol dehydrogenase GldA" evidence="3">
    <location>
        <begin position="2"/>
        <end position="139"/>
    </location>
</feature>
<dbReference type="PANTHER" id="PTHR11496">
    <property type="entry name" value="ALCOHOL DEHYDROGENASE"/>
    <property type="match status" value="1"/>
</dbReference>
<keyword evidence="1" id="KW-0560">Oxidoreductase</keyword>
<reference evidence="6" key="1">
    <citation type="submission" date="2018-04" db="EMBL/GenBank/DDBJ databases">
        <authorList>
            <person name="Liu S."/>
            <person name="Wang Z."/>
            <person name="Li J."/>
        </authorList>
    </citation>
    <scope>NUCLEOTIDE SEQUENCE [LARGE SCALE GENOMIC DNA]</scope>
    <source>
        <strain evidence="6">2189</strain>
    </source>
</reference>
<dbReference type="GO" id="GO:0004022">
    <property type="term" value="F:alcohol dehydrogenase (NAD+) activity"/>
    <property type="evidence" value="ECO:0007669"/>
    <property type="project" value="TreeGrafter"/>
</dbReference>
<evidence type="ECO:0000259" key="3">
    <source>
        <dbReference type="Pfam" id="PF00465"/>
    </source>
</evidence>
<dbReference type="GO" id="GO:0018506">
    <property type="term" value="F:maleylacetate reductase activity"/>
    <property type="evidence" value="ECO:0007669"/>
    <property type="project" value="InterPro"/>
</dbReference>
<evidence type="ECO:0000256" key="1">
    <source>
        <dbReference type="ARBA" id="ARBA00023002"/>
    </source>
</evidence>
<dbReference type="PANTHER" id="PTHR11496:SF83">
    <property type="entry name" value="HYDROXYACID-OXOACID TRANSHYDROGENASE, MITOCHONDRIAL"/>
    <property type="match status" value="1"/>
</dbReference>
<evidence type="ECO:0000259" key="4">
    <source>
        <dbReference type="Pfam" id="PF25137"/>
    </source>
</evidence>
<gene>
    <name evidence="5" type="ORF">DF222_10250</name>
</gene>
<proteinExistence type="predicted"/>
<comment type="caution">
    <text evidence="5">The sequence shown here is derived from an EMBL/GenBank/DDBJ whole genome shotgun (WGS) entry which is preliminary data.</text>
</comment>
<evidence type="ECO:0000313" key="6">
    <source>
        <dbReference type="Proteomes" id="UP000244989"/>
    </source>
</evidence>
<dbReference type="RefSeq" id="WP_108430611.1">
    <property type="nucleotide sequence ID" value="NZ_CP026947.1"/>
</dbReference>
<dbReference type="Gene3D" id="3.40.50.1970">
    <property type="match status" value="1"/>
</dbReference>
<evidence type="ECO:0000256" key="2">
    <source>
        <dbReference type="ARBA" id="ARBA00023027"/>
    </source>
</evidence>
<dbReference type="Gene3D" id="1.20.1090.10">
    <property type="entry name" value="Dehydroquinate synthase-like - alpha domain"/>
    <property type="match status" value="1"/>
</dbReference>
<dbReference type="CDD" id="cd08177">
    <property type="entry name" value="MAR"/>
    <property type="match status" value="1"/>
</dbReference>
<dbReference type="Pfam" id="PF00465">
    <property type="entry name" value="Fe-ADH"/>
    <property type="match status" value="1"/>
</dbReference>
<accession>A0A2U1T4K1</accession>
<keyword evidence="6" id="KW-1185">Reference proteome</keyword>
<organism evidence="5 6">
    <name type="scientific">Corynebacterium yudongzhengii</name>
    <dbReference type="NCBI Taxonomy" id="2080740"/>
    <lineage>
        <taxon>Bacteria</taxon>
        <taxon>Bacillati</taxon>
        <taxon>Actinomycetota</taxon>
        <taxon>Actinomycetes</taxon>
        <taxon>Mycobacteriales</taxon>
        <taxon>Corynebacteriaceae</taxon>
        <taxon>Corynebacterium</taxon>
    </lineage>
</organism>
<dbReference type="EMBL" id="QEEZ01000025">
    <property type="protein sequence ID" value="PWC00902.1"/>
    <property type="molecule type" value="Genomic_DNA"/>
</dbReference>
<keyword evidence="2" id="KW-0520">NAD</keyword>
<dbReference type="InterPro" id="IPR056798">
    <property type="entry name" value="ADH_Fe_C"/>
</dbReference>
<protein>
    <submittedName>
        <fullName evidence="5">Maleylacetate reductase</fullName>
    </submittedName>
</protein>
<dbReference type="GO" id="GO:0046872">
    <property type="term" value="F:metal ion binding"/>
    <property type="evidence" value="ECO:0007669"/>
    <property type="project" value="InterPro"/>
</dbReference>
<dbReference type="InterPro" id="IPR034786">
    <property type="entry name" value="MAR"/>
</dbReference>
<dbReference type="InterPro" id="IPR001670">
    <property type="entry name" value="ADH_Fe/GldA"/>
</dbReference>
<dbReference type="Pfam" id="PF25137">
    <property type="entry name" value="ADH_Fe_C"/>
    <property type="match status" value="1"/>
</dbReference>
<evidence type="ECO:0000313" key="5">
    <source>
        <dbReference type="EMBL" id="PWC00902.1"/>
    </source>
</evidence>
<sequence length="331" mass="34523">MFGAGQARAHTTAALADLSARCPLLITTQRGLAAARTITQDLALAALIDDAVMHVPRDHADKARSLAAESNADSIISVGGGSTVGLAKTVALTTGLPIVAVPTTYAGSEATAVWGITDKRTKNTGTDLRVLPKAVVYDPELVATLPRELATASALNALAHCIDSPWAPRADPINRAHALEGARLLRDGLDLLHDNETHAEEQLLAGCYLAALSFSSAGSGIHHKICHVLGGTFSLPHAQTHAVVLPHVLALNESAGAPAVARLAEVFQTDTASAGLADLYSRIEAPRHLSDLGFSHNDIPEACQRILSAAPPNNLAELTEDNLAELLHNAL</sequence>
<dbReference type="SUPFAM" id="SSF56796">
    <property type="entry name" value="Dehydroquinate synthase-like"/>
    <property type="match status" value="1"/>
</dbReference>
<dbReference type="InterPro" id="IPR039697">
    <property type="entry name" value="Alcohol_dehydrogenase_Fe"/>
</dbReference>
<dbReference type="OrthoDB" id="3812122at2"/>
<feature type="domain" description="Fe-containing alcohol dehydrogenase-like C-terminal" evidence="4">
    <location>
        <begin position="152"/>
        <end position="330"/>
    </location>
</feature>
<dbReference type="AlphaFoldDB" id="A0A2U1T4K1"/>
<dbReference type="KEGG" id="cyz:C3B44_00325"/>
<dbReference type="Proteomes" id="UP000244989">
    <property type="component" value="Unassembled WGS sequence"/>
</dbReference>
<name>A0A2U1T4K1_9CORY</name>